<evidence type="ECO:0000313" key="2">
    <source>
        <dbReference type="EMBL" id="QRP71272.1"/>
    </source>
</evidence>
<reference evidence="2" key="1">
    <citation type="submission" date="2021-02" db="EMBL/GenBank/DDBJ databases">
        <title>FDA dAtabase for Regulatory Grade micrObial Sequences (FDA-ARGOS): Supporting development and validation of Infectious Disease Dx tests.</title>
        <authorList>
            <person name="Sproer C."/>
            <person name="Gronow S."/>
            <person name="Severitt S."/>
            <person name="Schroder I."/>
            <person name="Tallon L."/>
            <person name="Sadzewicz L."/>
            <person name="Zhao X."/>
            <person name="Boylan J."/>
            <person name="Ott S."/>
            <person name="Bowen H."/>
            <person name="Vavikolanu K."/>
            <person name="Mehta A."/>
            <person name="Aluvathingal J."/>
            <person name="Nadendla S."/>
            <person name="Lowell S."/>
            <person name="Myers T."/>
            <person name="Yan Y."/>
            <person name="Sichtig H."/>
        </authorList>
    </citation>
    <scope>NUCLEOTIDE SEQUENCE</scope>
    <source>
        <strain evidence="2">FDAARGOS_1191</strain>
    </source>
</reference>
<keyword evidence="1" id="KW-0812">Transmembrane</keyword>
<gene>
    <name evidence="2" type="ORF">I6J21_03750</name>
</gene>
<dbReference type="Proteomes" id="UP000617681">
    <property type="component" value="Chromosome"/>
</dbReference>
<proteinExistence type="predicted"/>
<dbReference type="AlphaFoldDB" id="A0AAX1LBA8"/>
<dbReference type="RefSeq" id="WP_204098592.1">
    <property type="nucleotide sequence ID" value="NZ_CP069534.1"/>
</dbReference>
<accession>A0AAX1LBA8</accession>
<evidence type="ECO:0000313" key="3">
    <source>
        <dbReference type="Proteomes" id="UP000617681"/>
    </source>
</evidence>
<feature type="transmembrane region" description="Helical" evidence="1">
    <location>
        <begin position="81"/>
        <end position="105"/>
    </location>
</feature>
<keyword evidence="1" id="KW-1133">Transmembrane helix</keyword>
<name>A0AAX1LBA8_9CORY</name>
<evidence type="ECO:0000256" key="1">
    <source>
        <dbReference type="SAM" id="Phobius"/>
    </source>
</evidence>
<protein>
    <submittedName>
        <fullName evidence="2">Uncharacterized protein</fullName>
    </submittedName>
</protein>
<dbReference type="EMBL" id="CP069534">
    <property type="protein sequence ID" value="QRP71272.1"/>
    <property type="molecule type" value="Genomic_DNA"/>
</dbReference>
<organism evidence="2 3">
    <name type="scientific">Corynebacterium glucuronolyticum</name>
    <dbReference type="NCBI Taxonomy" id="39791"/>
    <lineage>
        <taxon>Bacteria</taxon>
        <taxon>Bacillati</taxon>
        <taxon>Actinomycetota</taxon>
        <taxon>Actinomycetes</taxon>
        <taxon>Mycobacteriales</taxon>
        <taxon>Corynebacteriaceae</taxon>
        <taxon>Corynebacterium</taxon>
    </lineage>
</organism>
<keyword evidence="1" id="KW-0472">Membrane</keyword>
<sequence>MRSNNYQLSCSPGITFSWTSSVPLHRGVNGGAVSDDDIFHVAQRWDRLGRPDHIVTVSENSNLSSGDSTAEGSSDLTEDEIWGVFSGVIALISILVGLAHQFGFVR</sequence>